<feature type="signal peptide" evidence="1">
    <location>
        <begin position="1"/>
        <end position="21"/>
    </location>
</feature>
<evidence type="ECO:0000256" key="1">
    <source>
        <dbReference type="SAM" id="SignalP"/>
    </source>
</evidence>
<accession>A0A0D2PYD5</accession>
<keyword evidence="1" id="KW-0732">Signal</keyword>
<dbReference type="AlphaFoldDB" id="A0A0D2PYD5"/>
<proteinExistence type="predicted"/>
<gene>
    <name evidence="2" type="ORF">HYPSUDRAFT_76496</name>
</gene>
<keyword evidence="3" id="KW-1185">Reference proteome</keyword>
<dbReference type="EMBL" id="KN817537">
    <property type="protein sequence ID" value="KJA24425.1"/>
    <property type="molecule type" value="Genomic_DNA"/>
</dbReference>
<reference evidence="3" key="1">
    <citation type="submission" date="2014-04" db="EMBL/GenBank/DDBJ databases">
        <title>Evolutionary Origins and Diversification of the Mycorrhizal Mutualists.</title>
        <authorList>
            <consortium name="DOE Joint Genome Institute"/>
            <consortium name="Mycorrhizal Genomics Consortium"/>
            <person name="Kohler A."/>
            <person name="Kuo A."/>
            <person name="Nagy L.G."/>
            <person name="Floudas D."/>
            <person name="Copeland A."/>
            <person name="Barry K.W."/>
            <person name="Cichocki N."/>
            <person name="Veneault-Fourrey C."/>
            <person name="LaButti K."/>
            <person name="Lindquist E.A."/>
            <person name="Lipzen A."/>
            <person name="Lundell T."/>
            <person name="Morin E."/>
            <person name="Murat C."/>
            <person name="Riley R."/>
            <person name="Ohm R."/>
            <person name="Sun H."/>
            <person name="Tunlid A."/>
            <person name="Henrissat B."/>
            <person name="Grigoriev I.V."/>
            <person name="Hibbett D.S."/>
            <person name="Martin F."/>
        </authorList>
    </citation>
    <scope>NUCLEOTIDE SEQUENCE [LARGE SCALE GENOMIC DNA]</scope>
    <source>
        <strain evidence="3">FD-334 SS-4</strain>
    </source>
</reference>
<sequence length="137" mass="14079">MLVRNTFVALVVLVYGSGAASVPRASDVLAESAVAPPNVTAVNGTLANGFSIDIGVGNRGTVAWVGGLDPCRGNVPVAPLGVRECGRVFSINGQGGFTLEGCESNLFISQFGRFWGSCGRISGNFPCDGISARFHCA</sequence>
<feature type="chain" id="PRO_5002249329" evidence="1">
    <location>
        <begin position="22"/>
        <end position="137"/>
    </location>
</feature>
<dbReference type="Proteomes" id="UP000054270">
    <property type="component" value="Unassembled WGS sequence"/>
</dbReference>
<protein>
    <submittedName>
        <fullName evidence="2">Uncharacterized protein</fullName>
    </submittedName>
</protein>
<name>A0A0D2PYD5_HYPSF</name>
<evidence type="ECO:0000313" key="2">
    <source>
        <dbReference type="EMBL" id="KJA24425.1"/>
    </source>
</evidence>
<evidence type="ECO:0000313" key="3">
    <source>
        <dbReference type="Proteomes" id="UP000054270"/>
    </source>
</evidence>
<dbReference type="OMA" id="MFKISAP"/>
<organism evidence="2 3">
    <name type="scientific">Hypholoma sublateritium (strain FD-334 SS-4)</name>
    <dbReference type="NCBI Taxonomy" id="945553"/>
    <lineage>
        <taxon>Eukaryota</taxon>
        <taxon>Fungi</taxon>
        <taxon>Dikarya</taxon>
        <taxon>Basidiomycota</taxon>
        <taxon>Agaricomycotina</taxon>
        <taxon>Agaricomycetes</taxon>
        <taxon>Agaricomycetidae</taxon>
        <taxon>Agaricales</taxon>
        <taxon>Agaricineae</taxon>
        <taxon>Strophariaceae</taxon>
        <taxon>Hypholoma</taxon>
    </lineage>
</organism>
<dbReference type="OrthoDB" id="2902933at2759"/>